<sequence>MERTWSLRATDATRKRKCEPLQDISNAPKNPSQARASTIRGDGVKTKAHVTTLKLSSKTTAATVQATLKRSVAFTSTSKGKKRASSTKKTETTRAKKRKLEDPENQHQKIQTSLLSFQAAKFKEVKTETENHVEVEADIAVKNIEEEKQTETGDGPKETQKNHVEAEADIAVKNIKEEKQTETGDGPKETQSVTVVEPTVVPAPHDEYAPRPYTCTFNHRGSCFDEETYFASVRDIDAPSATISSHQAKLIKELDIYYKKHEMKYLPVPNYIGTVQLDITEKMRTIVVDWLVEVCEEFELESETFHKAVNLIDRCLKKIQILRKQFQLLGCACIMLAAKFEEVNGGLFNVDDYVDISDQTYTAEQMLDMEVQVLNALEYRVASTTCYGFMHRYMEAGCTTAKQRSLVAYLCDFALLFYHMVRFKPSILVASAVYLARLTTGEVEPWVPTLHHVTKYNPSYFKDCVEELHQLHEIESQVVNTQRDKVKAVSEKYLAGKFHSASTIPACSKNQLMDSFDQYTS</sequence>
<dbReference type="InterPro" id="IPR046965">
    <property type="entry name" value="Cyclin_A/B-like"/>
</dbReference>
<dbReference type="STRING" id="4795.A0A225WIG9"/>
<protein>
    <submittedName>
        <fullName evidence="8">Cyclin</fullName>
    </submittedName>
</protein>
<dbReference type="AlphaFoldDB" id="A0A225WIG9"/>
<feature type="region of interest" description="Disordered" evidence="5">
    <location>
        <begin position="1"/>
        <end position="45"/>
    </location>
</feature>
<evidence type="ECO:0000259" key="7">
    <source>
        <dbReference type="SMART" id="SM01332"/>
    </source>
</evidence>
<feature type="domain" description="Cyclin-like" evidence="6">
    <location>
        <begin position="289"/>
        <end position="375"/>
    </location>
</feature>
<dbReference type="InterPro" id="IPR036915">
    <property type="entry name" value="Cyclin-like_sf"/>
</dbReference>
<evidence type="ECO:0000259" key="6">
    <source>
        <dbReference type="SMART" id="SM00385"/>
    </source>
</evidence>
<keyword evidence="1" id="KW-0132">Cell division</keyword>
<dbReference type="SMART" id="SM00385">
    <property type="entry name" value="CYCLIN"/>
    <property type="match status" value="2"/>
</dbReference>
<feature type="compositionally biased region" description="Basic and acidic residues" evidence="5">
    <location>
        <begin position="88"/>
        <end position="107"/>
    </location>
</feature>
<dbReference type="CDD" id="cd20537">
    <property type="entry name" value="CYCLIN_CCNO-like_rpt2"/>
    <property type="match status" value="1"/>
</dbReference>
<feature type="region of interest" description="Disordered" evidence="5">
    <location>
        <begin position="70"/>
        <end position="109"/>
    </location>
</feature>
<dbReference type="Proteomes" id="UP000198211">
    <property type="component" value="Unassembled WGS sequence"/>
</dbReference>
<dbReference type="OrthoDB" id="5590282at2759"/>
<dbReference type="InterPro" id="IPR013763">
    <property type="entry name" value="Cyclin-like_dom"/>
</dbReference>
<dbReference type="SUPFAM" id="SSF47954">
    <property type="entry name" value="Cyclin-like"/>
    <property type="match status" value="2"/>
</dbReference>
<keyword evidence="3" id="KW-0131">Cell cycle</keyword>
<comment type="similarity">
    <text evidence="4">Belongs to the cyclin family.</text>
</comment>
<dbReference type="PIRSF" id="PIRSF001771">
    <property type="entry name" value="Cyclin_A_B_D_E"/>
    <property type="match status" value="1"/>
</dbReference>
<evidence type="ECO:0000256" key="5">
    <source>
        <dbReference type="SAM" id="MobiDB-lite"/>
    </source>
</evidence>
<reference evidence="9" key="1">
    <citation type="submission" date="2017-03" db="EMBL/GenBank/DDBJ databases">
        <title>Phytopthora megakarya and P. palmivora, two closely related causual agents of cacao black pod achieved similar genome size and gene model numbers by different mechanisms.</title>
        <authorList>
            <person name="Ali S."/>
            <person name="Shao J."/>
            <person name="Larry D.J."/>
            <person name="Kronmiller B."/>
            <person name="Shen D."/>
            <person name="Strem M.D."/>
            <person name="Melnick R.L."/>
            <person name="Guiltinan M.J."/>
            <person name="Tyler B.M."/>
            <person name="Meinhardt L.W."/>
            <person name="Bailey B.A."/>
        </authorList>
    </citation>
    <scope>NUCLEOTIDE SEQUENCE [LARGE SCALE GENOMIC DNA]</scope>
    <source>
        <strain evidence="9">zdho120</strain>
    </source>
</reference>
<evidence type="ECO:0000256" key="2">
    <source>
        <dbReference type="ARBA" id="ARBA00023127"/>
    </source>
</evidence>
<feature type="domain" description="Cyclin C-terminal" evidence="7">
    <location>
        <begin position="384"/>
        <end position="507"/>
    </location>
</feature>
<evidence type="ECO:0000256" key="1">
    <source>
        <dbReference type="ARBA" id="ARBA00022618"/>
    </source>
</evidence>
<name>A0A225WIG9_9STRA</name>
<evidence type="ECO:0000256" key="4">
    <source>
        <dbReference type="RuleBase" id="RU000383"/>
    </source>
</evidence>
<dbReference type="GO" id="GO:0016538">
    <property type="term" value="F:cyclin-dependent protein serine/threonine kinase regulator activity"/>
    <property type="evidence" value="ECO:0007669"/>
    <property type="project" value="InterPro"/>
</dbReference>
<accession>A0A225WIG9</accession>
<proteinExistence type="inferred from homology"/>
<dbReference type="InterPro" id="IPR004367">
    <property type="entry name" value="Cyclin_C-dom"/>
</dbReference>
<comment type="caution">
    <text evidence="8">The sequence shown here is derived from an EMBL/GenBank/DDBJ whole genome shotgun (WGS) entry which is preliminary data.</text>
</comment>
<dbReference type="FunFam" id="1.10.472.10:FF:000001">
    <property type="entry name" value="G2/mitotic-specific cyclin"/>
    <property type="match status" value="1"/>
</dbReference>
<dbReference type="GO" id="GO:0044772">
    <property type="term" value="P:mitotic cell cycle phase transition"/>
    <property type="evidence" value="ECO:0007669"/>
    <property type="project" value="InterPro"/>
</dbReference>
<evidence type="ECO:0000256" key="3">
    <source>
        <dbReference type="ARBA" id="ARBA00023306"/>
    </source>
</evidence>
<dbReference type="PANTHER" id="PTHR10177">
    <property type="entry name" value="CYCLINS"/>
    <property type="match status" value="1"/>
</dbReference>
<organism evidence="8 9">
    <name type="scientific">Phytophthora megakarya</name>
    <dbReference type="NCBI Taxonomy" id="4795"/>
    <lineage>
        <taxon>Eukaryota</taxon>
        <taxon>Sar</taxon>
        <taxon>Stramenopiles</taxon>
        <taxon>Oomycota</taxon>
        <taxon>Peronosporomycetes</taxon>
        <taxon>Peronosporales</taxon>
        <taxon>Peronosporaceae</taxon>
        <taxon>Phytophthora</taxon>
    </lineage>
</organism>
<feature type="domain" description="Cyclin-like" evidence="6">
    <location>
        <begin position="388"/>
        <end position="470"/>
    </location>
</feature>
<dbReference type="InterPro" id="IPR039361">
    <property type="entry name" value="Cyclin"/>
</dbReference>
<dbReference type="InterPro" id="IPR006671">
    <property type="entry name" value="Cyclin_N"/>
</dbReference>
<dbReference type="EMBL" id="NBNE01000869">
    <property type="protein sequence ID" value="OWZ16797.1"/>
    <property type="molecule type" value="Genomic_DNA"/>
</dbReference>
<keyword evidence="9" id="KW-1185">Reference proteome</keyword>
<dbReference type="GO" id="GO:0051301">
    <property type="term" value="P:cell division"/>
    <property type="evidence" value="ECO:0007669"/>
    <property type="project" value="UniProtKB-KW"/>
</dbReference>
<dbReference type="SMART" id="SM01332">
    <property type="entry name" value="Cyclin_C"/>
    <property type="match status" value="1"/>
</dbReference>
<keyword evidence="2 4" id="KW-0195">Cyclin</keyword>
<feature type="compositionally biased region" description="Polar residues" evidence="5">
    <location>
        <begin position="23"/>
        <end position="36"/>
    </location>
</feature>
<evidence type="ECO:0000313" key="8">
    <source>
        <dbReference type="EMBL" id="OWZ16797.1"/>
    </source>
</evidence>
<gene>
    <name evidence="8" type="ORF">PHMEG_0009364</name>
</gene>
<dbReference type="Pfam" id="PF02984">
    <property type="entry name" value="Cyclin_C"/>
    <property type="match status" value="1"/>
</dbReference>
<dbReference type="Gene3D" id="1.10.472.10">
    <property type="entry name" value="Cyclin-like"/>
    <property type="match status" value="2"/>
</dbReference>
<dbReference type="Pfam" id="PF00134">
    <property type="entry name" value="Cyclin_N"/>
    <property type="match status" value="1"/>
</dbReference>
<evidence type="ECO:0000313" key="9">
    <source>
        <dbReference type="Proteomes" id="UP000198211"/>
    </source>
</evidence>